<dbReference type="AlphaFoldDB" id="A0AAU9Y174"/>
<comment type="subcellular location">
    <subcellularLocation>
        <location evidence="1">Cell membrane</location>
        <topology evidence="1">Single-pass type I membrane protein</topology>
    </subcellularLocation>
</comment>
<evidence type="ECO:0000256" key="3">
    <source>
        <dbReference type="ARBA" id="ARBA00022692"/>
    </source>
</evidence>
<evidence type="ECO:0000259" key="11">
    <source>
        <dbReference type="PROSITE" id="PS50022"/>
    </source>
</evidence>
<dbReference type="GO" id="GO:0005886">
    <property type="term" value="C:plasma membrane"/>
    <property type="evidence" value="ECO:0007669"/>
    <property type="project" value="UniProtKB-SubCell"/>
</dbReference>
<dbReference type="Proteomes" id="UP001159428">
    <property type="component" value="Unassembled WGS sequence"/>
</dbReference>
<evidence type="ECO:0000256" key="4">
    <source>
        <dbReference type="ARBA" id="ARBA00022729"/>
    </source>
</evidence>
<dbReference type="GO" id="GO:0005524">
    <property type="term" value="F:ATP binding"/>
    <property type="evidence" value="ECO:0007669"/>
    <property type="project" value="UniProtKB-KW"/>
</dbReference>
<keyword evidence="4" id="KW-0732">Signal</keyword>
<dbReference type="PANTHER" id="PTHR24543">
    <property type="entry name" value="MULTICOPPER OXIDASE-RELATED"/>
    <property type="match status" value="1"/>
</dbReference>
<evidence type="ECO:0000256" key="5">
    <source>
        <dbReference type="ARBA" id="ARBA00022741"/>
    </source>
</evidence>
<evidence type="ECO:0000313" key="13">
    <source>
        <dbReference type="Proteomes" id="UP001159428"/>
    </source>
</evidence>
<dbReference type="PROSITE" id="PS01286">
    <property type="entry name" value="FA58C_2"/>
    <property type="match status" value="1"/>
</dbReference>
<comment type="caution">
    <text evidence="12">The sequence shown here is derived from an EMBL/GenBank/DDBJ whole genome shotgun (WGS) entry which is preliminary data.</text>
</comment>
<feature type="non-terminal residue" evidence="12">
    <location>
        <position position="347"/>
    </location>
</feature>
<evidence type="ECO:0000256" key="8">
    <source>
        <dbReference type="ARBA" id="ARBA00023136"/>
    </source>
</evidence>
<keyword evidence="7" id="KW-1133">Transmembrane helix</keyword>
<keyword evidence="8" id="KW-0472">Membrane</keyword>
<keyword evidence="2" id="KW-1003">Cell membrane</keyword>
<organism evidence="12 13">
    <name type="scientific">Pocillopora meandrina</name>
    <dbReference type="NCBI Taxonomy" id="46732"/>
    <lineage>
        <taxon>Eukaryota</taxon>
        <taxon>Metazoa</taxon>
        <taxon>Cnidaria</taxon>
        <taxon>Anthozoa</taxon>
        <taxon>Hexacorallia</taxon>
        <taxon>Scleractinia</taxon>
        <taxon>Astrocoeniina</taxon>
        <taxon>Pocilloporidae</taxon>
        <taxon>Pocillopora</taxon>
    </lineage>
</organism>
<evidence type="ECO:0000256" key="1">
    <source>
        <dbReference type="ARBA" id="ARBA00004251"/>
    </source>
</evidence>
<dbReference type="Gene3D" id="2.60.120.1190">
    <property type="match status" value="1"/>
</dbReference>
<dbReference type="PROSITE" id="PS50022">
    <property type="entry name" value="FA58C_3"/>
    <property type="match status" value="1"/>
</dbReference>
<keyword evidence="13" id="KW-1185">Reference proteome</keyword>
<proteinExistence type="predicted"/>
<dbReference type="SUPFAM" id="SSF49785">
    <property type="entry name" value="Galactose-binding domain-like"/>
    <property type="match status" value="1"/>
</dbReference>
<sequence>MEDGGIRDEDIRATSSLPSAFANYGRLNHTDGFGGWCPDQRPYANDTGPTYREFIQVHFSSPFRIKGIITQSRSGGVERIWKFLVSYRQEKNKHFGWYYGGSHRPRVSHFKDTYDDVFEGNSLSELKPPVVTDSIRIVPEIFPLRQVCLRFELFGCQLESAKHDISIYYSAIVTYEIFQGNSLDGRYNFTDSNYDGLTKGRRLVSGLGMLTDGRLANEKLTVNNGLGWIGWNMKETPKPFIIFDFLNKRIFNSATFHCNVKDQIHIKLFSRVEIRFSKTMQNGSSPDLMQEPKVISVPSSSSINHNVTIDLCRRVGKSVRFNFTYRGQWILISEVIFNSGKLKDLQN</sequence>
<dbReference type="InterPro" id="IPR008979">
    <property type="entry name" value="Galactose-bd-like_sf"/>
</dbReference>
<protein>
    <recommendedName>
        <fullName evidence="11">F5/8 type C domain-containing protein</fullName>
    </recommendedName>
</protein>
<reference evidence="12 13" key="1">
    <citation type="submission" date="2022-05" db="EMBL/GenBank/DDBJ databases">
        <authorList>
            <consortium name="Genoscope - CEA"/>
            <person name="William W."/>
        </authorList>
    </citation>
    <scope>NUCLEOTIDE SEQUENCE [LARGE SCALE GENOMIC DNA]</scope>
</reference>
<evidence type="ECO:0000256" key="7">
    <source>
        <dbReference type="ARBA" id="ARBA00022989"/>
    </source>
</evidence>
<dbReference type="InterPro" id="IPR048525">
    <property type="entry name" value="DDR1-2_DS-like"/>
</dbReference>
<keyword evidence="9" id="KW-1015">Disulfide bond</keyword>
<evidence type="ECO:0000256" key="6">
    <source>
        <dbReference type="ARBA" id="ARBA00022840"/>
    </source>
</evidence>
<dbReference type="InterPro" id="IPR000421">
    <property type="entry name" value="FA58C"/>
</dbReference>
<evidence type="ECO:0000256" key="9">
    <source>
        <dbReference type="ARBA" id="ARBA00023157"/>
    </source>
</evidence>
<keyword evidence="3" id="KW-0812">Transmembrane</keyword>
<gene>
    <name evidence="12" type="ORF">PMEA_00002243</name>
</gene>
<keyword evidence="5" id="KW-0547">Nucleotide-binding</keyword>
<accession>A0AAU9Y174</accession>
<evidence type="ECO:0000313" key="12">
    <source>
        <dbReference type="EMBL" id="CAH3164330.1"/>
    </source>
</evidence>
<evidence type="ECO:0000256" key="2">
    <source>
        <dbReference type="ARBA" id="ARBA00022475"/>
    </source>
</evidence>
<keyword evidence="10" id="KW-0325">Glycoprotein</keyword>
<keyword evidence="6" id="KW-0067">ATP-binding</keyword>
<dbReference type="Gene3D" id="2.60.120.260">
    <property type="entry name" value="Galactose-binding domain-like"/>
    <property type="match status" value="1"/>
</dbReference>
<dbReference type="PANTHER" id="PTHR24543:SF291">
    <property type="entry name" value="SMOKE ALARM, ISOFORM D"/>
    <property type="match status" value="1"/>
</dbReference>
<name>A0AAU9Y174_9CNID</name>
<dbReference type="Pfam" id="PF21114">
    <property type="entry name" value="DDR1-2_DS-like"/>
    <property type="match status" value="1"/>
</dbReference>
<dbReference type="EMBL" id="CALNXJ010000103">
    <property type="protein sequence ID" value="CAH3164330.1"/>
    <property type="molecule type" value="Genomic_DNA"/>
</dbReference>
<feature type="domain" description="F5/8 type C" evidence="11">
    <location>
        <begin position="1"/>
        <end position="156"/>
    </location>
</feature>
<evidence type="ECO:0000256" key="10">
    <source>
        <dbReference type="ARBA" id="ARBA00023180"/>
    </source>
</evidence>
<dbReference type="Pfam" id="PF00754">
    <property type="entry name" value="F5_F8_type_C"/>
    <property type="match status" value="1"/>
</dbReference>